<dbReference type="Proteomes" id="UP000186309">
    <property type="component" value="Chromosome"/>
</dbReference>
<sequence length="107" mass="12365">MPTQEQTGIRPLESLDDFAETRCEAIGFIFHGNLAVVKGKGQGSTTTNLLHFARCARLEKINEEDTKIWFRSVRLAHTHLDELVGSKRWKWCKYCEKEITQRVLDES</sequence>
<gene>
    <name evidence="1" type="ORF">BSF38_01259</name>
</gene>
<dbReference type="EMBL" id="CP019082">
    <property type="protein sequence ID" value="APW59801.1"/>
    <property type="molecule type" value="Genomic_DNA"/>
</dbReference>
<protein>
    <submittedName>
        <fullName evidence="1">Uncharacterized protein</fullName>
    </submittedName>
</protein>
<evidence type="ECO:0000313" key="1">
    <source>
        <dbReference type="EMBL" id="APW59801.1"/>
    </source>
</evidence>
<reference evidence="2" key="1">
    <citation type="submission" date="2016-12" db="EMBL/GenBank/DDBJ databases">
        <title>Comparative genomics of four Isosphaeraceae planctomycetes: a common pool of plasmids and glycoside hydrolase genes.</title>
        <authorList>
            <person name="Ivanova A."/>
        </authorList>
    </citation>
    <scope>NUCLEOTIDE SEQUENCE [LARGE SCALE GENOMIC DNA]</scope>
    <source>
        <strain evidence="2">PX4</strain>
    </source>
</reference>
<keyword evidence="2" id="KW-1185">Reference proteome</keyword>
<dbReference type="RefSeq" id="WP_076344000.1">
    <property type="nucleotide sequence ID" value="NZ_CP019082.1"/>
</dbReference>
<evidence type="ECO:0000313" key="2">
    <source>
        <dbReference type="Proteomes" id="UP000186309"/>
    </source>
</evidence>
<organism evidence="1 2">
    <name type="scientific">Paludisphaera borealis</name>
    <dbReference type="NCBI Taxonomy" id="1387353"/>
    <lineage>
        <taxon>Bacteria</taxon>
        <taxon>Pseudomonadati</taxon>
        <taxon>Planctomycetota</taxon>
        <taxon>Planctomycetia</taxon>
        <taxon>Isosphaerales</taxon>
        <taxon>Isosphaeraceae</taxon>
        <taxon>Paludisphaera</taxon>
    </lineage>
</organism>
<dbReference type="OrthoDB" id="282344at2"/>
<proteinExistence type="predicted"/>
<name>A0A1U7CLK0_9BACT</name>
<accession>A0A1U7CLK0</accession>
<dbReference type="KEGG" id="pbor:BSF38_01259"/>
<dbReference type="AlphaFoldDB" id="A0A1U7CLK0"/>